<evidence type="ECO:0000313" key="2">
    <source>
        <dbReference type="EMBL" id="CEP09431.1"/>
    </source>
</evidence>
<accession>A0A0B7MTU2</accession>
<feature type="compositionally biased region" description="Polar residues" evidence="1">
    <location>
        <begin position="410"/>
        <end position="421"/>
    </location>
</feature>
<dbReference type="EMBL" id="LN721622">
    <property type="protein sequence ID" value="CEP09431.1"/>
    <property type="molecule type" value="Genomic_DNA"/>
</dbReference>
<protein>
    <submittedName>
        <fullName evidence="2">Uncharacterized protein</fullName>
    </submittedName>
</protein>
<evidence type="ECO:0000256" key="1">
    <source>
        <dbReference type="SAM" id="MobiDB-lite"/>
    </source>
</evidence>
<sequence>MLDANCLISSVTGVKKETRLPKIFDERLDTLVKIIVLDLRTNADPNRLNENVPTSNFKKMPSEIWDNVVQISKAFKPNQATDCPIQTAPPSSIDVYTNILPKQQQNQQQLLKQQSPMLPATHQMSPFNNNNNNAGMFHPGMMYGNMLPSTVGSPLLFNQPNYLNVMAAAQSIVNAATAYNNMFMSNFNPHQQMLSPQPQHLLSPQSQHMISPQNQHVQLMQNQQQQQSNSQIKRKPVQYQQPTSYLSPQIEQRLLRKKGLMYSQQQPLPQPQAQPQRQQQPQPRQPAQRQQGPKVKKSVQFAENPTIYTYEPEEEYEGEQPGYQQHELHQHSQANHHYQDERRYYHYENDGDNYEPFYTQHPAFNNNHQSSRQPPQQYRNNDYYYRQHNEPEEEEEEEDHGALWRRRNFLQRQTSNYKSRA</sequence>
<gene>
    <name evidence="2" type="primary">PARPA_02925.1 scaffold 5990</name>
</gene>
<dbReference type="AlphaFoldDB" id="A0A0B7MTU2"/>
<feature type="region of interest" description="Disordered" evidence="1">
    <location>
        <begin position="264"/>
        <end position="337"/>
    </location>
</feature>
<feature type="compositionally biased region" description="Low complexity" evidence="1">
    <location>
        <begin position="373"/>
        <end position="384"/>
    </location>
</feature>
<feature type="compositionally biased region" description="Polar residues" evidence="1">
    <location>
        <begin position="362"/>
        <end position="372"/>
    </location>
</feature>
<feature type="compositionally biased region" description="Low complexity" evidence="1">
    <location>
        <begin position="216"/>
        <end position="231"/>
    </location>
</feature>
<feature type="region of interest" description="Disordered" evidence="1">
    <location>
        <begin position="216"/>
        <end position="248"/>
    </location>
</feature>
<name>A0A0B7MTU2_9FUNG</name>
<feature type="compositionally biased region" description="Low complexity" evidence="1">
    <location>
        <begin position="264"/>
        <end position="291"/>
    </location>
</feature>
<keyword evidence="3" id="KW-1185">Reference proteome</keyword>
<dbReference type="STRING" id="35722.A0A0B7MTU2"/>
<feature type="compositionally biased region" description="Polar residues" evidence="1">
    <location>
        <begin position="238"/>
        <end position="248"/>
    </location>
</feature>
<evidence type="ECO:0000313" key="3">
    <source>
        <dbReference type="Proteomes" id="UP000054107"/>
    </source>
</evidence>
<feature type="region of interest" description="Disordered" evidence="1">
    <location>
        <begin position="358"/>
        <end position="421"/>
    </location>
</feature>
<proteinExistence type="predicted"/>
<reference evidence="2 3" key="1">
    <citation type="submission" date="2014-09" db="EMBL/GenBank/DDBJ databases">
        <authorList>
            <person name="Ellenberger Sabrina"/>
        </authorList>
    </citation>
    <scope>NUCLEOTIDE SEQUENCE [LARGE SCALE GENOMIC DNA]</scope>
    <source>
        <strain evidence="2 3">CBS 412.66</strain>
    </source>
</reference>
<dbReference type="OrthoDB" id="2290848at2759"/>
<dbReference type="Proteomes" id="UP000054107">
    <property type="component" value="Unassembled WGS sequence"/>
</dbReference>
<organism evidence="2 3">
    <name type="scientific">Parasitella parasitica</name>
    <dbReference type="NCBI Taxonomy" id="35722"/>
    <lineage>
        <taxon>Eukaryota</taxon>
        <taxon>Fungi</taxon>
        <taxon>Fungi incertae sedis</taxon>
        <taxon>Mucoromycota</taxon>
        <taxon>Mucoromycotina</taxon>
        <taxon>Mucoromycetes</taxon>
        <taxon>Mucorales</taxon>
        <taxon>Mucorineae</taxon>
        <taxon>Mucoraceae</taxon>
        <taxon>Parasitella</taxon>
    </lineage>
</organism>